<organism evidence="1 2">
    <name type="scientific">Nephila pilipes</name>
    <name type="common">Giant wood spider</name>
    <name type="synonym">Nephila maculata</name>
    <dbReference type="NCBI Taxonomy" id="299642"/>
    <lineage>
        <taxon>Eukaryota</taxon>
        <taxon>Metazoa</taxon>
        <taxon>Ecdysozoa</taxon>
        <taxon>Arthropoda</taxon>
        <taxon>Chelicerata</taxon>
        <taxon>Arachnida</taxon>
        <taxon>Araneae</taxon>
        <taxon>Araneomorphae</taxon>
        <taxon>Entelegynae</taxon>
        <taxon>Araneoidea</taxon>
        <taxon>Nephilidae</taxon>
        <taxon>Nephila</taxon>
    </lineage>
</organism>
<dbReference type="OrthoDB" id="8051400at2759"/>
<dbReference type="Proteomes" id="UP000887013">
    <property type="component" value="Unassembled WGS sequence"/>
</dbReference>
<reference evidence="1" key="1">
    <citation type="submission" date="2020-08" db="EMBL/GenBank/DDBJ databases">
        <title>Multicomponent nature underlies the extraordinary mechanical properties of spider dragline silk.</title>
        <authorList>
            <person name="Kono N."/>
            <person name="Nakamura H."/>
            <person name="Mori M."/>
            <person name="Yoshida Y."/>
            <person name="Ohtoshi R."/>
            <person name="Malay A.D."/>
            <person name="Moran D.A.P."/>
            <person name="Tomita M."/>
            <person name="Numata K."/>
            <person name="Arakawa K."/>
        </authorList>
    </citation>
    <scope>NUCLEOTIDE SEQUENCE</scope>
</reference>
<dbReference type="EMBL" id="BMAW01027736">
    <property type="protein sequence ID" value="GFU03642.1"/>
    <property type="molecule type" value="Genomic_DNA"/>
</dbReference>
<gene>
    <name evidence="1" type="ORF">NPIL_78401</name>
</gene>
<comment type="caution">
    <text evidence="1">The sequence shown here is derived from an EMBL/GenBank/DDBJ whole genome shotgun (WGS) entry which is preliminary data.</text>
</comment>
<sequence length="92" mass="10527">MLVKEVQISINLDKELYDPCFYGKAHWLSFGTWKKASESGELISADVCGPINGAFSEENVSSCIHNQFYQVSLQLHIKEKSEVKNILEHRLR</sequence>
<dbReference type="AlphaFoldDB" id="A0A8X6Q2T8"/>
<keyword evidence="2" id="KW-1185">Reference proteome</keyword>
<evidence type="ECO:0000313" key="2">
    <source>
        <dbReference type="Proteomes" id="UP000887013"/>
    </source>
</evidence>
<proteinExistence type="predicted"/>
<evidence type="ECO:0000313" key="1">
    <source>
        <dbReference type="EMBL" id="GFU03642.1"/>
    </source>
</evidence>
<accession>A0A8X6Q2T8</accession>
<protein>
    <submittedName>
        <fullName evidence="1">Uncharacterized protein</fullName>
    </submittedName>
</protein>
<name>A0A8X6Q2T8_NEPPI</name>